<dbReference type="HOGENOM" id="CLU_3354360_0_0_9"/>
<comment type="caution">
    <text evidence="1">The sequence shown here is derived from an EMBL/GenBank/DDBJ whole genome shotgun (WGS) entry which is preliminary data.</text>
</comment>
<protein>
    <submittedName>
        <fullName evidence="1">Uncharacterized protein</fullName>
    </submittedName>
</protein>
<gene>
    <name evidence="2" type="ORF">IIC_01728</name>
    <name evidence="1" type="ORF">IIC_02374</name>
</gene>
<dbReference type="PATRIC" id="fig|1053224.3.peg.1755"/>
<reference evidence="1 3" key="1">
    <citation type="submission" date="2012-12" db="EMBL/GenBank/DDBJ databases">
        <title>The Genome Sequence of Bacillus cereus VD021.</title>
        <authorList>
            <consortium name="The Broad Institute Genome Sequencing Platform"/>
            <consortium name="The Broad Institute Genome Sequencing Center for Infectious Disease"/>
            <person name="Feldgarden M."/>
            <person name="Van der Auwera G.A."/>
            <person name="Mahillon J."/>
            <person name="Duprez V."/>
            <person name="Timmery S."/>
            <person name="Mattelet C."/>
            <person name="Dierick K."/>
            <person name="Sun M."/>
            <person name="Yu Z."/>
            <person name="Zhu L."/>
            <person name="Hu X."/>
            <person name="Shank E.B."/>
            <person name="Swiecicka I."/>
            <person name="Hansen B.M."/>
            <person name="Andrup L."/>
            <person name="Walker B."/>
            <person name="Young S.K."/>
            <person name="Zeng Q."/>
            <person name="Gargeya S."/>
            <person name="Fitzgerald M."/>
            <person name="Haas B."/>
            <person name="Abouelleil A."/>
            <person name="Alvarado L."/>
            <person name="Arachchi H.M."/>
            <person name="Berlin A.M."/>
            <person name="Chapman S.B."/>
            <person name="Dewar J."/>
            <person name="Goldberg J."/>
            <person name="Griggs A."/>
            <person name="Gujja S."/>
            <person name="Hansen M."/>
            <person name="Howarth C."/>
            <person name="Imamovic A."/>
            <person name="Larimer J."/>
            <person name="McCowan C."/>
            <person name="Murphy C."/>
            <person name="Neiman D."/>
            <person name="Pearson M."/>
            <person name="Priest M."/>
            <person name="Roberts A."/>
            <person name="Saif S."/>
            <person name="Shea T."/>
            <person name="Sisk P."/>
            <person name="Sykes S."/>
            <person name="Wortman J."/>
            <person name="Nusbaum C."/>
            <person name="Birren B."/>
        </authorList>
    </citation>
    <scope>NUCLEOTIDE SEQUENCE [LARGE SCALE GENOMIC DNA]</scope>
    <source>
        <strain evidence="1 3">VD021</strain>
    </source>
</reference>
<dbReference type="EMBL" id="AHES01000013">
    <property type="protein sequence ID" value="EOO75985.1"/>
    <property type="molecule type" value="Genomic_DNA"/>
</dbReference>
<evidence type="ECO:0000313" key="1">
    <source>
        <dbReference type="EMBL" id="EOO74920.1"/>
    </source>
</evidence>
<dbReference type="Proteomes" id="UP000014040">
    <property type="component" value="Unassembled WGS sequence"/>
</dbReference>
<proteinExistence type="predicted"/>
<dbReference type="EMBL" id="AHES01000022">
    <property type="protein sequence ID" value="EOO74920.1"/>
    <property type="molecule type" value="Genomic_DNA"/>
</dbReference>
<accession>R8HPW3</accession>
<dbReference type="AlphaFoldDB" id="R8HPW3"/>
<evidence type="ECO:0000313" key="3">
    <source>
        <dbReference type="Proteomes" id="UP000014040"/>
    </source>
</evidence>
<organism evidence="1 3">
    <name type="scientific">Bacillus cereus VD021</name>
    <dbReference type="NCBI Taxonomy" id="1053224"/>
    <lineage>
        <taxon>Bacteria</taxon>
        <taxon>Bacillati</taxon>
        <taxon>Bacillota</taxon>
        <taxon>Bacilli</taxon>
        <taxon>Bacillales</taxon>
        <taxon>Bacillaceae</taxon>
        <taxon>Bacillus</taxon>
        <taxon>Bacillus cereus group</taxon>
    </lineage>
</organism>
<name>R8HPW3_BACCE</name>
<evidence type="ECO:0000313" key="2">
    <source>
        <dbReference type="EMBL" id="EOO75985.1"/>
    </source>
</evidence>
<sequence>MKNTGIARKVDERMFLSKQGASELLELITRSGKVHG</sequence>